<evidence type="ECO:0000313" key="1">
    <source>
        <dbReference type="EMBL" id="AVE04670.1"/>
    </source>
</evidence>
<dbReference type="AlphaFoldDB" id="A0A2L1J877"/>
<name>A0A2L1J877_9PSED</name>
<dbReference type="EMBL" id="CP025494">
    <property type="protein sequence ID" value="AVE04670.1"/>
    <property type="molecule type" value="Genomic_DNA"/>
</dbReference>
<evidence type="ECO:0000313" key="2">
    <source>
        <dbReference type="Proteomes" id="UP000237830"/>
    </source>
</evidence>
<organism evidence="1 2">
    <name type="scientific">Pseudomonas palleroniana</name>
    <dbReference type="NCBI Taxonomy" id="191390"/>
    <lineage>
        <taxon>Bacteria</taxon>
        <taxon>Pseudomonadati</taxon>
        <taxon>Pseudomonadota</taxon>
        <taxon>Gammaproteobacteria</taxon>
        <taxon>Pseudomonadales</taxon>
        <taxon>Pseudomonadaceae</taxon>
        <taxon>Pseudomonas</taxon>
    </lineage>
</organism>
<dbReference type="Proteomes" id="UP000237830">
    <property type="component" value="Chromosome"/>
</dbReference>
<gene>
    <name evidence="1" type="ORF">CYL20_09020</name>
</gene>
<reference evidence="1 2" key="1">
    <citation type="submission" date="2017-12" db="EMBL/GenBank/DDBJ databases">
        <title>Genome sequence of Pseudomonas palleroniana MAB3.</title>
        <authorList>
            <person name="Nascimento F.X."/>
        </authorList>
    </citation>
    <scope>NUCLEOTIDE SEQUENCE [LARGE SCALE GENOMIC DNA]</scope>
    <source>
        <strain evidence="1 2">MAB3</strain>
    </source>
</reference>
<proteinExistence type="predicted"/>
<accession>A0A2L1J877</accession>
<protein>
    <submittedName>
        <fullName evidence="1">Uncharacterized protein</fullName>
    </submittedName>
</protein>
<sequence>MYTFVSFTVVELFEKVWQTPMVILKLPSAVDNRQQSAKSGRPTRFWFRPACLLRKCKLAHFSASWIRLVCQVG</sequence>